<keyword evidence="1" id="KW-1133">Transmembrane helix</keyword>
<dbReference type="Gene3D" id="3.40.250.10">
    <property type="entry name" value="Rhodanese-like domain"/>
    <property type="match status" value="1"/>
</dbReference>
<proteinExistence type="predicted"/>
<dbReference type="PANTHER" id="PTHR43031">
    <property type="entry name" value="FAD-DEPENDENT OXIDOREDUCTASE"/>
    <property type="match status" value="1"/>
</dbReference>
<dbReference type="CDD" id="cd00158">
    <property type="entry name" value="RHOD"/>
    <property type="match status" value="1"/>
</dbReference>
<evidence type="ECO:0000313" key="4">
    <source>
        <dbReference type="Proteomes" id="UP000622638"/>
    </source>
</evidence>
<dbReference type="InterPro" id="IPR050229">
    <property type="entry name" value="GlpE_sulfurtransferase"/>
</dbReference>
<dbReference type="SUPFAM" id="SSF52821">
    <property type="entry name" value="Rhodanese/Cell cycle control phosphatase"/>
    <property type="match status" value="1"/>
</dbReference>
<dbReference type="Proteomes" id="UP000622638">
    <property type="component" value="Unassembled WGS sequence"/>
</dbReference>
<organism evidence="3 4">
    <name type="scientific">Pseudoduganella buxea</name>
    <dbReference type="NCBI Taxonomy" id="1949069"/>
    <lineage>
        <taxon>Bacteria</taxon>
        <taxon>Pseudomonadati</taxon>
        <taxon>Pseudomonadota</taxon>
        <taxon>Betaproteobacteria</taxon>
        <taxon>Burkholderiales</taxon>
        <taxon>Oxalobacteraceae</taxon>
        <taxon>Telluria group</taxon>
        <taxon>Pseudoduganella</taxon>
    </lineage>
</organism>
<feature type="transmembrane region" description="Helical" evidence="1">
    <location>
        <begin position="43"/>
        <end position="62"/>
    </location>
</feature>
<dbReference type="SMART" id="SM00450">
    <property type="entry name" value="RHOD"/>
    <property type="match status" value="1"/>
</dbReference>
<gene>
    <name evidence="3" type="ORF">GCM10011572_32640</name>
</gene>
<accession>A0ABQ1KUT4</accession>
<dbReference type="InterPro" id="IPR036873">
    <property type="entry name" value="Rhodanese-like_dom_sf"/>
</dbReference>
<evidence type="ECO:0000256" key="1">
    <source>
        <dbReference type="SAM" id="Phobius"/>
    </source>
</evidence>
<dbReference type="EMBL" id="BMKG01000013">
    <property type="protein sequence ID" value="GGC08522.1"/>
    <property type="molecule type" value="Genomic_DNA"/>
</dbReference>
<sequence>MQGGAQGQNCAKTAPGPRISIYFIMRGFSSTIGSTVKFILDHIFLVGIAVLSGGALLWPVLVQRGKKASPLQVTQLINRGKATIVDIRDADAFAAGHLRDARNMPLKDLKGRTGELEKFKSRTAVVVCQKGTRAFGAAKILEQAGFTDVVVLDGGIDAWQTQGLPTTK</sequence>
<evidence type="ECO:0000313" key="3">
    <source>
        <dbReference type="EMBL" id="GGC08522.1"/>
    </source>
</evidence>
<evidence type="ECO:0000259" key="2">
    <source>
        <dbReference type="PROSITE" id="PS50206"/>
    </source>
</evidence>
<dbReference type="Pfam" id="PF00581">
    <property type="entry name" value="Rhodanese"/>
    <property type="match status" value="1"/>
</dbReference>
<dbReference type="PANTHER" id="PTHR43031:SF18">
    <property type="entry name" value="RHODANESE-RELATED SULFURTRANSFERASES"/>
    <property type="match status" value="1"/>
</dbReference>
<name>A0ABQ1KUT4_9BURK</name>
<dbReference type="PROSITE" id="PS50206">
    <property type="entry name" value="RHODANESE_3"/>
    <property type="match status" value="1"/>
</dbReference>
<reference evidence="4" key="1">
    <citation type="journal article" date="2019" name="Int. J. Syst. Evol. Microbiol.">
        <title>The Global Catalogue of Microorganisms (GCM) 10K type strain sequencing project: providing services to taxonomists for standard genome sequencing and annotation.</title>
        <authorList>
            <consortium name="The Broad Institute Genomics Platform"/>
            <consortium name="The Broad Institute Genome Sequencing Center for Infectious Disease"/>
            <person name="Wu L."/>
            <person name="Ma J."/>
        </authorList>
    </citation>
    <scope>NUCLEOTIDE SEQUENCE [LARGE SCALE GENOMIC DNA]</scope>
    <source>
        <strain evidence="4">CGMCC 1.15931</strain>
    </source>
</reference>
<keyword evidence="1" id="KW-0472">Membrane</keyword>
<comment type="caution">
    <text evidence="3">The sequence shown here is derived from an EMBL/GenBank/DDBJ whole genome shotgun (WGS) entry which is preliminary data.</text>
</comment>
<keyword evidence="1" id="KW-0812">Transmembrane</keyword>
<protein>
    <recommendedName>
        <fullName evidence="2">Rhodanese domain-containing protein</fullName>
    </recommendedName>
</protein>
<dbReference type="InterPro" id="IPR001763">
    <property type="entry name" value="Rhodanese-like_dom"/>
</dbReference>
<keyword evidence="4" id="KW-1185">Reference proteome</keyword>
<feature type="domain" description="Rhodanese" evidence="2">
    <location>
        <begin position="78"/>
        <end position="168"/>
    </location>
</feature>